<evidence type="ECO:0000256" key="9">
    <source>
        <dbReference type="ARBA" id="ARBA00023049"/>
    </source>
</evidence>
<dbReference type="InterPro" id="IPR004387">
    <property type="entry name" value="Pept_M50_Zn"/>
</dbReference>
<dbReference type="OrthoDB" id="9782003at2"/>
<dbReference type="InterPro" id="IPR041489">
    <property type="entry name" value="PDZ_6"/>
</dbReference>
<comment type="similarity">
    <text evidence="3">Belongs to the peptidase M50B family.</text>
</comment>
<keyword evidence="7" id="KW-0862">Zinc</keyword>
<evidence type="ECO:0000256" key="6">
    <source>
        <dbReference type="ARBA" id="ARBA00022801"/>
    </source>
</evidence>
<keyword evidence="4 13" id="KW-0645">Protease</keyword>
<feature type="transmembrane region" description="Helical" evidence="11">
    <location>
        <begin position="97"/>
        <end position="120"/>
    </location>
</feature>
<evidence type="ECO:0000256" key="4">
    <source>
        <dbReference type="ARBA" id="ARBA00022670"/>
    </source>
</evidence>
<feature type="transmembrane region" description="Helical" evidence="11">
    <location>
        <begin position="6"/>
        <end position="23"/>
    </location>
</feature>
<evidence type="ECO:0000256" key="1">
    <source>
        <dbReference type="ARBA" id="ARBA00001947"/>
    </source>
</evidence>
<keyword evidence="6 13" id="KW-0378">Hydrolase</keyword>
<dbReference type="Pfam" id="PF02163">
    <property type="entry name" value="Peptidase_M50"/>
    <property type="match status" value="1"/>
</dbReference>
<dbReference type="EC" id="3.4.24.-" evidence="13"/>
<name>A0A518ETF2_9BACT</name>
<comment type="cofactor">
    <cofactor evidence="1">
        <name>Zn(2+)</name>
        <dbReference type="ChEBI" id="CHEBI:29105"/>
    </cofactor>
</comment>
<feature type="transmembrane region" description="Helical" evidence="11">
    <location>
        <begin position="609"/>
        <end position="628"/>
    </location>
</feature>
<keyword evidence="5 11" id="KW-0812">Transmembrane</keyword>
<evidence type="ECO:0000256" key="8">
    <source>
        <dbReference type="ARBA" id="ARBA00022989"/>
    </source>
</evidence>
<evidence type="ECO:0000256" key="3">
    <source>
        <dbReference type="ARBA" id="ARBA00007931"/>
    </source>
</evidence>
<evidence type="ECO:0000313" key="14">
    <source>
        <dbReference type="Proteomes" id="UP000320390"/>
    </source>
</evidence>
<gene>
    <name evidence="13" type="ORF">Poly30_28950</name>
</gene>
<dbReference type="RefSeq" id="WP_145198344.1">
    <property type="nucleotide sequence ID" value="NZ_CP036434.1"/>
</dbReference>
<reference evidence="13 14" key="1">
    <citation type="submission" date="2019-02" db="EMBL/GenBank/DDBJ databases">
        <title>Deep-cultivation of Planctomycetes and their phenomic and genomic characterization uncovers novel biology.</title>
        <authorList>
            <person name="Wiegand S."/>
            <person name="Jogler M."/>
            <person name="Boedeker C."/>
            <person name="Pinto D."/>
            <person name="Vollmers J."/>
            <person name="Rivas-Marin E."/>
            <person name="Kohn T."/>
            <person name="Peeters S.H."/>
            <person name="Heuer A."/>
            <person name="Rast P."/>
            <person name="Oberbeckmann S."/>
            <person name="Bunk B."/>
            <person name="Jeske O."/>
            <person name="Meyerdierks A."/>
            <person name="Storesund J.E."/>
            <person name="Kallscheuer N."/>
            <person name="Luecker S."/>
            <person name="Lage O.M."/>
            <person name="Pohl T."/>
            <person name="Merkel B.J."/>
            <person name="Hornburger P."/>
            <person name="Mueller R.-W."/>
            <person name="Bruemmer F."/>
            <person name="Labrenz M."/>
            <person name="Spormann A.M."/>
            <person name="Op den Camp H."/>
            <person name="Overmann J."/>
            <person name="Amann R."/>
            <person name="Jetten M.S.M."/>
            <person name="Mascher T."/>
            <person name="Medema M.H."/>
            <person name="Devos D.P."/>
            <person name="Kaster A.-K."/>
            <person name="Ovreas L."/>
            <person name="Rohde M."/>
            <person name="Galperin M.Y."/>
            <person name="Jogler C."/>
        </authorList>
    </citation>
    <scope>NUCLEOTIDE SEQUENCE [LARGE SCALE GENOMIC DNA]</scope>
    <source>
        <strain evidence="13 14">Poly30</strain>
    </source>
</reference>
<dbReference type="InterPro" id="IPR008915">
    <property type="entry name" value="Peptidase_M50"/>
</dbReference>
<dbReference type="GO" id="GO:0016020">
    <property type="term" value="C:membrane"/>
    <property type="evidence" value="ECO:0007669"/>
    <property type="project" value="UniProtKB-SubCell"/>
</dbReference>
<dbReference type="PANTHER" id="PTHR42837">
    <property type="entry name" value="REGULATOR OF SIGMA-E PROTEASE RSEP"/>
    <property type="match status" value="1"/>
</dbReference>
<dbReference type="NCBIfam" id="TIGR00054">
    <property type="entry name" value="RIP metalloprotease RseP"/>
    <property type="match status" value="1"/>
</dbReference>
<evidence type="ECO:0000259" key="12">
    <source>
        <dbReference type="PROSITE" id="PS50106"/>
    </source>
</evidence>
<proteinExistence type="inferred from homology"/>
<dbReference type="SMART" id="SM00228">
    <property type="entry name" value="PDZ"/>
    <property type="match status" value="4"/>
</dbReference>
<dbReference type="AlphaFoldDB" id="A0A518ETF2"/>
<feature type="domain" description="PDZ" evidence="12">
    <location>
        <begin position="286"/>
        <end position="367"/>
    </location>
</feature>
<evidence type="ECO:0000256" key="10">
    <source>
        <dbReference type="ARBA" id="ARBA00023136"/>
    </source>
</evidence>
<dbReference type="EMBL" id="CP036434">
    <property type="protein sequence ID" value="QDV07371.1"/>
    <property type="molecule type" value="Genomic_DNA"/>
</dbReference>
<dbReference type="SUPFAM" id="SSF50156">
    <property type="entry name" value="PDZ domain-like"/>
    <property type="match status" value="4"/>
</dbReference>
<keyword evidence="10 11" id="KW-0472">Membrane</keyword>
<keyword evidence="14" id="KW-1185">Reference proteome</keyword>
<accession>A0A518ETF2</accession>
<sequence>MNFPDILNIVLVVFGIGLVIFVHELGHFMAARWCGARVEIFSLGFGPRLFGWKRGDTMFQVAAVPLGGFVKVAGEYYDGTTEKEEGTLSSLSVPQRFLYYSGGVIMNVIFALVVMPLVMFAGLPAREAIIGTPTPGAAAWEAGVPAGSRVLTVNGQKITDFEHLVTAVAVNGKDGVTLEVQPPPASVEGPNGGETGGVKTYQLQPKFDEEFGLYRIGLPAGIDPTAKLVVAPDSPAAAAGLSPEDRLIGVVGQPSLLSLEEQMVRAMMAAGPIELQLRGADGTERTVTVQPKMAEGPNKLIGVGPAVTRVDAVRTTGPGASLVQSLGIRGGDRILSVNGQRVYSASALRDALIDAPKSGTLALQVERGSARVDLTASLDASTDPLLLAGDLAIGAPGLGSIVTVAPDSPAERAGLKDGDEIISVNGATVDTWDSLLTSIRDAVAQGVHVDLLAYRSPEPAAAGVPTTGPAPAMEEIRVSLKPEALSRPTYGVGLAAAMTIIRAETVGEAMTQGFATTKRFLVDVWQQLQKMLFSEEISTKNLGGIISISVISSDAASQGMSVLFKFLAILSINLAILNLLPIPILDGGHLLFLLIEGIKGSPVSERTFGYSQVVGLVMIMSLMVYVTYQDIVRWFINTP</sequence>
<dbReference type="Proteomes" id="UP000320390">
    <property type="component" value="Chromosome"/>
</dbReference>
<feature type="domain" description="PDZ" evidence="12">
    <location>
        <begin position="401"/>
        <end position="429"/>
    </location>
</feature>
<dbReference type="CDD" id="cd06163">
    <property type="entry name" value="S2P-M50_PDZ_RseP-like"/>
    <property type="match status" value="2"/>
</dbReference>
<dbReference type="Pfam" id="PF17820">
    <property type="entry name" value="PDZ_6"/>
    <property type="match status" value="2"/>
</dbReference>
<dbReference type="Gene3D" id="2.30.42.10">
    <property type="match status" value="4"/>
</dbReference>
<protein>
    <submittedName>
        <fullName evidence="13">Zinc metalloprotease</fullName>
        <ecNumber evidence="13">3.4.24.-</ecNumber>
    </submittedName>
</protein>
<dbReference type="GO" id="GO:0004222">
    <property type="term" value="F:metalloendopeptidase activity"/>
    <property type="evidence" value="ECO:0007669"/>
    <property type="project" value="InterPro"/>
</dbReference>
<keyword evidence="8 11" id="KW-1133">Transmembrane helix</keyword>
<dbReference type="InterPro" id="IPR001478">
    <property type="entry name" value="PDZ"/>
</dbReference>
<evidence type="ECO:0000256" key="7">
    <source>
        <dbReference type="ARBA" id="ARBA00022833"/>
    </source>
</evidence>
<keyword evidence="9 13" id="KW-0482">Metalloprotease</keyword>
<dbReference type="InterPro" id="IPR036034">
    <property type="entry name" value="PDZ_sf"/>
</dbReference>
<dbReference type="GO" id="GO:0006508">
    <property type="term" value="P:proteolysis"/>
    <property type="evidence" value="ECO:0007669"/>
    <property type="project" value="UniProtKB-KW"/>
</dbReference>
<dbReference type="PANTHER" id="PTHR42837:SF2">
    <property type="entry name" value="MEMBRANE METALLOPROTEASE ARASP2, CHLOROPLASTIC-RELATED"/>
    <property type="match status" value="1"/>
</dbReference>
<feature type="transmembrane region" description="Helical" evidence="11">
    <location>
        <begin position="562"/>
        <end position="584"/>
    </location>
</feature>
<comment type="subcellular location">
    <subcellularLocation>
        <location evidence="2">Membrane</location>
        <topology evidence="2">Multi-pass membrane protein</topology>
    </subcellularLocation>
</comment>
<evidence type="ECO:0000256" key="2">
    <source>
        <dbReference type="ARBA" id="ARBA00004141"/>
    </source>
</evidence>
<organism evidence="13 14">
    <name type="scientific">Saltatorellus ferox</name>
    <dbReference type="NCBI Taxonomy" id="2528018"/>
    <lineage>
        <taxon>Bacteria</taxon>
        <taxon>Pseudomonadati</taxon>
        <taxon>Planctomycetota</taxon>
        <taxon>Planctomycetia</taxon>
        <taxon>Planctomycetia incertae sedis</taxon>
        <taxon>Saltatorellus</taxon>
    </lineage>
</organism>
<dbReference type="PROSITE" id="PS50106">
    <property type="entry name" value="PDZ"/>
    <property type="match status" value="2"/>
</dbReference>
<evidence type="ECO:0000256" key="11">
    <source>
        <dbReference type="SAM" id="Phobius"/>
    </source>
</evidence>
<evidence type="ECO:0000313" key="13">
    <source>
        <dbReference type="EMBL" id="QDV07371.1"/>
    </source>
</evidence>
<evidence type="ECO:0000256" key="5">
    <source>
        <dbReference type="ARBA" id="ARBA00022692"/>
    </source>
</evidence>